<organism evidence="9 10">
    <name type="scientific">Megalurothrips usitatus</name>
    <name type="common">bean blossom thrips</name>
    <dbReference type="NCBI Taxonomy" id="439358"/>
    <lineage>
        <taxon>Eukaryota</taxon>
        <taxon>Metazoa</taxon>
        <taxon>Ecdysozoa</taxon>
        <taxon>Arthropoda</taxon>
        <taxon>Hexapoda</taxon>
        <taxon>Insecta</taxon>
        <taxon>Pterygota</taxon>
        <taxon>Neoptera</taxon>
        <taxon>Paraneoptera</taxon>
        <taxon>Thysanoptera</taxon>
        <taxon>Terebrantia</taxon>
        <taxon>Thripoidea</taxon>
        <taxon>Thripidae</taxon>
        <taxon>Megalurothrips</taxon>
    </lineage>
</organism>
<dbReference type="PROSITE" id="PS01359">
    <property type="entry name" value="ZF_PHD_1"/>
    <property type="match status" value="1"/>
</dbReference>
<feature type="domain" description="PHD-type" evidence="8">
    <location>
        <begin position="330"/>
        <end position="376"/>
    </location>
</feature>
<comment type="caution">
    <text evidence="9">The sequence shown here is derived from an EMBL/GenBank/DDBJ whole genome shotgun (WGS) entry which is preliminary data.</text>
</comment>
<dbReference type="PANTHER" id="PTHR34718">
    <property type="entry name" value="PHD-TYPE DOMAIN-CONTAINING PROTEIN"/>
    <property type="match status" value="1"/>
</dbReference>
<comment type="similarity">
    <text evidence="1">Belongs to the peptidase C48 family.</text>
</comment>
<keyword evidence="2" id="KW-0645">Protease</keyword>
<evidence type="ECO:0000256" key="5">
    <source>
        <dbReference type="ARBA" id="ARBA00022801"/>
    </source>
</evidence>
<keyword evidence="4 7" id="KW-0863">Zinc-finger</keyword>
<name>A0AAV7X3Y9_9NEOP</name>
<dbReference type="PROSITE" id="PS50016">
    <property type="entry name" value="ZF_PHD_2"/>
    <property type="match status" value="1"/>
</dbReference>
<dbReference type="Gene3D" id="3.30.40.10">
    <property type="entry name" value="Zinc/RING finger domain, C3HC4 (zinc finger)"/>
    <property type="match status" value="1"/>
</dbReference>
<keyword evidence="3" id="KW-0479">Metal-binding</keyword>
<protein>
    <recommendedName>
        <fullName evidence="8">PHD-type domain-containing protein</fullName>
    </recommendedName>
</protein>
<dbReference type="Gene3D" id="3.40.395.10">
    <property type="entry name" value="Adenoviral Proteinase, Chain A"/>
    <property type="match status" value="1"/>
</dbReference>
<dbReference type="InterPro" id="IPR003653">
    <property type="entry name" value="Peptidase_C48_C"/>
</dbReference>
<dbReference type="CDD" id="cd15489">
    <property type="entry name" value="PHD_SF"/>
    <property type="match status" value="1"/>
</dbReference>
<evidence type="ECO:0000256" key="7">
    <source>
        <dbReference type="PROSITE-ProRule" id="PRU00146"/>
    </source>
</evidence>
<accession>A0AAV7X3Y9</accession>
<dbReference type="InterPro" id="IPR001965">
    <property type="entry name" value="Znf_PHD"/>
</dbReference>
<evidence type="ECO:0000259" key="8">
    <source>
        <dbReference type="PROSITE" id="PS50016"/>
    </source>
</evidence>
<evidence type="ECO:0000313" key="9">
    <source>
        <dbReference type="EMBL" id="KAJ1520346.1"/>
    </source>
</evidence>
<evidence type="ECO:0000256" key="1">
    <source>
        <dbReference type="ARBA" id="ARBA00005234"/>
    </source>
</evidence>
<evidence type="ECO:0000256" key="3">
    <source>
        <dbReference type="ARBA" id="ARBA00022723"/>
    </source>
</evidence>
<dbReference type="SUPFAM" id="SSF57903">
    <property type="entry name" value="FYVE/PHD zinc finger"/>
    <property type="match status" value="1"/>
</dbReference>
<dbReference type="InterPro" id="IPR011011">
    <property type="entry name" value="Znf_FYVE_PHD"/>
</dbReference>
<dbReference type="InterPro" id="IPR013083">
    <property type="entry name" value="Znf_RING/FYVE/PHD"/>
</dbReference>
<dbReference type="GO" id="GO:0008270">
    <property type="term" value="F:zinc ion binding"/>
    <property type="evidence" value="ECO:0007669"/>
    <property type="project" value="UniProtKB-KW"/>
</dbReference>
<proteinExistence type="inferred from homology"/>
<dbReference type="Pfam" id="PF00628">
    <property type="entry name" value="PHD"/>
    <property type="match status" value="1"/>
</dbReference>
<dbReference type="PANTHER" id="PTHR34718:SF2">
    <property type="entry name" value="PHD-TYPE DOMAIN-CONTAINING PROTEIN"/>
    <property type="match status" value="1"/>
</dbReference>
<gene>
    <name evidence="9" type="ORF">ONE63_004544</name>
</gene>
<keyword evidence="5" id="KW-0378">Hydrolase</keyword>
<evidence type="ECO:0000313" key="10">
    <source>
        <dbReference type="Proteomes" id="UP001075354"/>
    </source>
</evidence>
<dbReference type="SUPFAM" id="SSF54001">
    <property type="entry name" value="Cysteine proteinases"/>
    <property type="match status" value="1"/>
</dbReference>
<dbReference type="InterPro" id="IPR038765">
    <property type="entry name" value="Papain-like_cys_pep_sf"/>
</dbReference>
<dbReference type="SMART" id="SM00249">
    <property type="entry name" value="PHD"/>
    <property type="match status" value="1"/>
</dbReference>
<keyword evidence="10" id="KW-1185">Reference proteome</keyword>
<evidence type="ECO:0000256" key="6">
    <source>
        <dbReference type="ARBA" id="ARBA00022833"/>
    </source>
</evidence>
<dbReference type="GO" id="GO:0006508">
    <property type="term" value="P:proteolysis"/>
    <property type="evidence" value="ECO:0007669"/>
    <property type="project" value="UniProtKB-KW"/>
</dbReference>
<dbReference type="Pfam" id="PF02902">
    <property type="entry name" value="Peptidase_C48"/>
    <property type="match status" value="1"/>
</dbReference>
<dbReference type="EMBL" id="JAPTSV010000015">
    <property type="protein sequence ID" value="KAJ1520346.1"/>
    <property type="molecule type" value="Genomic_DNA"/>
</dbReference>
<dbReference type="InterPro" id="IPR019786">
    <property type="entry name" value="Zinc_finger_PHD-type_CS"/>
</dbReference>
<reference evidence="9" key="1">
    <citation type="submission" date="2022-12" db="EMBL/GenBank/DDBJ databases">
        <title>Chromosome-level genome assembly of the bean flower thrips Megalurothrips usitatus.</title>
        <authorList>
            <person name="Ma L."/>
            <person name="Liu Q."/>
            <person name="Li H."/>
            <person name="Cai W."/>
        </authorList>
    </citation>
    <scope>NUCLEOTIDE SEQUENCE</scope>
    <source>
        <strain evidence="9">Cailab_2022a</strain>
    </source>
</reference>
<sequence length="376" mass="42241">MGLVIFSATLVRKTCLMFSFQRETSNEMYETWSINVAMCNYDNNCPVCQLSGKPTAESGHKCAQCGIPIHAFGCSAPRQGGKEGYGGTDKLCLPCHNSHIPPKSSKAAIQNKKGQLTMDAFLQNKRKLPPPLRNPATKLFKSLLAKIDDDEMVIVLTIQQNQFGDAGGFQTPAAGLLNYDVAKRHEDTVHIIFDKEREHWATVVVPQLLREGGGPSTVFIFDSMLRAHTSNLTTSLSFKITQMCNEKGPTIHVVFPPCHQQTDKDSCGYFAIANAETFLITRKIRCIYYKTSEMRDHLSKCKLRQKFFPFLKDSTLYRSPSEMSMKEDIQVLCSCRMPQEYDSKMVKCEMCFEWYHLKCVGLTSSPGGWVCDSCTS</sequence>
<dbReference type="AlphaFoldDB" id="A0AAV7X3Y9"/>
<dbReference type="Proteomes" id="UP001075354">
    <property type="component" value="Chromosome 15"/>
</dbReference>
<dbReference type="GO" id="GO:0008234">
    <property type="term" value="F:cysteine-type peptidase activity"/>
    <property type="evidence" value="ECO:0007669"/>
    <property type="project" value="InterPro"/>
</dbReference>
<keyword evidence="6" id="KW-0862">Zinc</keyword>
<evidence type="ECO:0000256" key="2">
    <source>
        <dbReference type="ARBA" id="ARBA00022670"/>
    </source>
</evidence>
<evidence type="ECO:0000256" key="4">
    <source>
        <dbReference type="ARBA" id="ARBA00022771"/>
    </source>
</evidence>
<dbReference type="InterPro" id="IPR019787">
    <property type="entry name" value="Znf_PHD-finger"/>
</dbReference>